<dbReference type="GeneID" id="66856616"/>
<dbReference type="PANTHER" id="PTHR39428:SF1">
    <property type="entry name" value="F420H(2)-DEPENDENT QUINONE REDUCTASE RV1261C"/>
    <property type="match status" value="1"/>
</dbReference>
<dbReference type="Gene3D" id="2.30.110.10">
    <property type="entry name" value="Electron Transport, Fmn-binding Protein, Chain A"/>
    <property type="match status" value="1"/>
</dbReference>
<reference evidence="3 4" key="1">
    <citation type="submission" date="2022-03" db="EMBL/GenBank/DDBJ databases">
        <title>Complete genome of Streptomyces rimosus ssp. rimosus R7 (=ATCC 10970).</title>
        <authorList>
            <person name="Beganovic S."/>
            <person name="Ruckert C."/>
            <person name="Busche T."/>
            <person name="Kalinowski J."/>
            <person name="Wittmann C."/>
        </authorList>
    </citation>
    <scope>NUCLEOTIDE SEQUENCE [LARGE SCALE GENOMIC DNA]</scope>
    <source>
        <strain evidence="3 4">R7</strain>
    </source>
</reference>
<evidence type="ECO:0000256" key="2">
    <source>
        <dbReference type="ARBA" id="ARBA00049106"/>
    </source>
</evidence>
<proteinExistence type="inferred from homology"/>
<dbReference type="InterPro" id="IPR004378">
    <property type="entry name" value="F420H2_quin_Rdtase"/>
</dbReference>
<dbReference type="InterPro" id="IPR012349">
    <property type="entry name" value="Split_barrel_FMN-bd"/>
</dbReference>
<protein>
    <submittedName>
        <fullName evidence="3">Nitroreductase</fullName>
        <ecNumber evidence="3">1.-.-.-</ecNumber>
    </submittedName>
</protein>
<dbReference type="Proteomes" id="UP000829494">
    <property type="component" value="Chromosome"/>
</dbReference>
<organism evidence="3 4">
    <name type="scientific">Streptomyces rimosus subsp. rimosus</name>
    <dbReference type="NCBI Taxonomy" id="132474"/>
    <lineage>
        <taxon>Bacteria</taxon>
        <taxon>Bacillati</taxon>
        <taxon>Actinomycetota</taxon>
        <taxon>Actinomycetes</taxon>
        <taxon>Kitasatosporales</taxon>
        <taxon>Streptomycetaceae</taxon>
        <taxon>Streptomyces</taxon>
    </lineage>
</organism>
<dbReference type="EC" id="1.-.-.-" evidence="3"/>
<dbReference type="NCBIfam" id="TIGR00026">
    <property type="entry name" value="hi_GC_TIGR00026"/>
    <property type="match status" value="1"/>
</dbReference>
<evidence type="ECO:0000313" key="3">
    <source>
        <dbReference type="EMBL" id="UNZ04289.1"/>
    </source>
</evidence>
<dbReference type="SUPFAM" id="SSF50475">
    <property type="entry name" value="FMN-binding split barrel"/>
    <property type="match status" value="1"/>
</dbReference>
<name>A0ABY3Z2H4_STRRM</name>
<comment type="similarity">
    <text evidence="1">Belongs to the F420H(2)-dependent quinone reductase family.</text>
</comment>
<evidence type="ECO:0000256" key="1">
    <source>
        <dbReference type="ARBA" id="ARBA00008710"/>
    </source>
</evidence>
<dbReference type="EMBL" id="CP094298">
    <property type="protein sequence ID" value="UNZ04289.1"/>
    <property type="molecule type" value="Genomic_DNA"/>
</dbReference>
<dbReference type="GO" id="GO:0016491">
    <property type="term" value="F:oxidoreductase activity"/>
    <property type="evidence" value="ECO:0007669"/>
    <property type="project" value="UniProtKB-KW"/>
</dbReference>
<dbReference type="RefSeq" id="WP_003978966.1">
    <property type="nucleotide sequence ID" value="NZ_CP043497.1"/>
</dbReference>
<comment type="catalytic activity">
    <reaction evidence="2">
        <text>oxidized coenzyme F420-(gamma-L-Glu)(n) + a quinol + H(+) = reduced coenzyme F420-(gamma-L-Glu)(n) + a quinone</text>
        <dbReference type="Rhea" id="RHEA:39663"/>
        <dbReference type="Rhea" id="RHEA-COMP:12939"/>
        <dbReference type="Rhea" id="RHEA-COMP:14378"/>
        <dbReference type="ChEBI" id="CHEBI:15378"/>
        <dbReference type="ChEBI" id="CHEBI:24646"/>
        <dbReference type="ChEBI" id="CHEBI:132124"/>
        <dbReference type="ChEBI" id="CHEBI:133980"/>
        <dbReference type="ChEBI" id="CHEBI:139511"/>
    </reaction>
</comment>
<sequence>MDSHRVNPFNQRVIEEFRANGGRVGGEFAGQPLLLLTTTGARSGLPRTTPALYLPDGPDRLAVFASNGGSPTAPAWYHNLTAHPLATVEVGTRTYRARAVEAAGEDRDRLWALQVAAHPQFATFQERAGRRIPVMVLTPWSARA</sequence>
<keyword evidence="4" id="KW-1185">Reference proteome</keyword>
<dbReference type="Pfam" id="PF04075">
    <property type="entry name" value="F420H2_quin_red"/>
    <property type="match status" value="1"/>
</dbReference>
<evidence type="ECO:0000313" key="4">
    <source>
        <dbReference type="Proteomes" id="UP000829494"/>
    </source>
</evidence>
<gene>
    <name evidence="3" type="ORF">SRIMR7_19210</name>
</gene>
<keyword evidence="3" id="KW-0560">Oxidoreductase</keyword>
<dbReference type="PANTHER" id="PTHR39428">
    <property type="entry name" value="F420H(2)-DEPENDENT QUINONE REDUCTASE RV1261C"/>
    <property type="match status" value="1"/>
</dbReference>
<accession>A0ABY3Z2H4</accession>